<evidence type="ECO:0000256" key="2">
    <source>
        <dbReference type="ARBA" id="ARBA00023002"/>
    </source>
</evidence>
<dbReference type="AlphaFoldDB" id="A0A381I9U5"/>
<protein>
    <submittedName>
        <fullName evidence="4">Thioredoxin reductase</fullName>
        <ecNumber evidence="4">1.8.1.9</ecNumber>
    </submittedName>
</protein>
<dbReference type="Pfam" id="PF07992">
    <property type="entry name" value="Pyr_redox_2"/>
    <property type="match status" value="1"/>
</dbReference>
<dbReference type="InterPro" id="IPR023753">
    <property type="entry name" value="FAD/NAD-binding_dom"/>
</dbReference>
<evidence type="ECO:0000313" key="4">
    <source>
        <dbReference type="EMBL" id="SUY24240.1"/>
    </source>
</evidence>
<name>A0A381I9U5_CLODI</name>
<reference evidence="4" key="1">
    <citation type="submission" date="2018-06" db="EMBL/GenBank/DDBJ databases">
        <authorList>
            <consortium name="Pathogen Informatics"/>
            <person name="Doyle S."/>
        </authorList>
    </citation>
    <scope>NUCLEOTIDE SEQUENCE</scope>
    <source>
        <strain evidence="4">NCTC13307</strain>
    </source>
</reference>
<dbReference type="Gene3D" id="3.50.50.60">
    <property type="entry name" value="FAD/NAD(P)-binding domain"/>
    <property type="match status" value="2"/>
</dbReference>
<dbReference type="PRINTS" id="PR00469">
    <property type="entry name" value="PNDRDTASEII"/>
</dbReference>
<proteinExistence type="predicted"/>
<sequence>MLHVMHHFIENKKVAVIGYNEESKEEANFLSELTSKTYFIPMYKKDNLMRSSDNLDDSIEVIHDRPVQIDGDKLVNKVSFKENHIEVDGVFVIKDSTAPSALVPGIEIDGIHIKVDNNMKTSIDGCFAAGDCVGKPYSYIKAAGQGQIAALNAVYYLDKLKRA</sequence>
<dbReference type="EMBL" id="UFWD01000001">
    <property type="protein sequence ID" value="SUY24240.1"/>
    <property type="molecule type" value="Genomic_DNA"/>
</dbReference>
<organism evidence="4">
    <name type="scientific">Clostridioides difficile</name>
    <name type="common">Peptoclostridium difficile</name>
    <dbReference type="NCBI Taxonomy" id="1496"/>
    <lineage>
        <taxon>Bacteria</taxon>
        <taxon>Bacillati</taxon>
        <taxon>Bacillota</taxon>
        <taxon>Clostridia</taxon>
        <taxon>Peptostreptococcales</taxon>
        <taxon>Peptostreptococcaceae</taxon>
        <taxon>Clostridioides</taxon>
    </lineage>
</organism>
<feature type="domain" description="FAD/NAD(P)-binding" evidence="3">
    <location>
        <begin position="58"/>
        <end position="146"/>
    </location>
</feature>
<keyword evidence="2 4" id="KW-0560">Oxidoreductase</keyword>
<dbReference type="EC" id="1.8.1.9" evidence="4"/>
<dbReference type="SUPFAM" id="SSF51905">
    <property type="entry name" value="FAD/NAD(P)-binding domain"/>
    <property type="match status" value="1"/>
</dbReference>
<dbReference type="PANTHER" id="PTHR48105">
    <property type="entry name" value="THIOREDOXIN REDUCTASE 1-RELATED-RELATED"/>
    <property type="match status" value="1"/>
</dbReference>
<accession>A0A381I9U5</accession>
<dbReference type="GO" id="GO:0004791">
    <property type="term" value="F:thioredoxin-disulfide reductase (NADPH) activity"/>
    <property type="evidence" value="ECO:0007669"/>
    <property type="project" value="UniProtKB-EC"/>
</dbReference>
<dbReference type="PRINTS" id="PR00368">
    <property type="entry name" value="FADPNR"/>
</dbReference>
<gene>
    <name evidence="4" type="primary">trxB_3</name>
    <name evidence="4" type="ORF">NCTC13307_02173</name>
</gene>
<evidence type="ECO:0000256" key="1">
    <source>
        <dbReference type="ARBA" id="ARBA00022630"/>
    </source>
</evidence>
<evidence type="ECO:0000259" key="3">
    <source>
        <dbReference type="Pfam" id="PF07992"/>
    </source>
</evidence>
<dbReference type="InterPro" id="IPR036188">
    <property type="entry name" value="FAD/NAD-bd_sf"/>
</dbReference>
<dbReference type="InterPro" id="IPR050097">
    <property type="entry name" value="Ferredoxin-NADP_redctase_2"/>
</dbReference>
<keyword evidence="1" id="KW-0285">Flavoprotein</keyword>